<keyword evidence="3" id="KW-1003">Cell membrane</keyword>
<name>A0A089L4G7_PAEBO</name>
<dbReference type="EMBL" id="CP009285">
    <property type="protein sequence ID" value="AIQ56361.1"/>
    <property type="molecule type" value="Genomic_DNA"/>
</dbReference>
<dbReference type="GO" id="GO:0005886">
    <property type="term" value="C:plasma membrane"/>
    <property type="evidence" value="ECO:0007669"/>
    <property type="project" value="UniProtKB-SubCell"/>
</dbReference>
<accession>A0A089L4G7</accession>
<dbReference type="InterPro" id="IPR035906">
    <property type="entry name" value="MetI-like_sf"/>
</dbReference>
<comment type="subcellular location">
    <subcellularLocation>
        <location evidence="1 7">Cell membrane</location>
        <topology evidence="1 7">Multi-pass membrane protein</topology>
    </subcellularLocation>
</comment>
<comment type="similarity">
    <text evidence="7">Belongs to the binding-protein-dependent transport system permease family.</text>
</comment>
<evidence type="ECO:0000256" key="1">
    <source>
        <dbReference type="ARBA" id="ARBA00004651"/>
    </source>
</evidence>
<evidence type="ECO:0000313" key="10">
    <source>
        <dbReference type="Proteomes" id="UP000029518"/>
    </source>
</evidence>
<dbReference type="PANTHER" id="PTHR43744:SF12">
    <property type="entry name" value="ABC TRANSPORTER PERMEASE PROTEIN MG189-RELATED"/>
    <property type="match status" value="1"/>
</dbReference>
<evidence type="ECO:0000256" key="4">
    <source>
        <dbReference type="ARBA" id="ARBA00022692"/>
    </source>
</evidence>
<dbReference type="RefSeq" id="WP_042210710.1">
    <property type="nucleotide sequence ID" value="NZ_CP009285.1"/>
</dbReference>
<keyword evidence="4 7" id="KW-0812">Transmembrane</keyword>
<feature type="transmembrane region" description="Helical" evidence="7">
    <location>
        <begin position="12"/>
        <end position="32"/>
    </location>
</feature>
<feature type="transmembrane region" description="Helical" evidence="7">
    <location>
        <begin position="139"/>
        <end position="162"/>
    </location>
</feature>
<dbReference type="OrthoDB" id="9772609at2"/>
<evidence type="ECO:0000256" key="5">
    <source>
        <dbReference type="ARBA" id="ARBA00022989"/>
    </source>
</evidence>
<evidence type="ECO:0000259" key="8">
    <source>
        <dbReference type="PROSITE" id="PS50928"/>
    </source>
</evidence>
<dbReference type="PANTHER" id="PTHR43744">
    <property type="entry name" value="ABC TRANSPORTER PERMEASE PROTEIN MG189-RELATED-RELATED"/>
    <property type="match status" value="1"/>
</dbReference>
<keyword evidence="2 7" id="KW-0813">Transport</keyword>
<gene>
    <name evidence="9" type="ORF">PBOR_05000</name>
</gene>
<sequence length="277" mass="30893">MNAKSKSRWNIGIEVIMILLALLFLSPFYFLLANSVKSFGEILSDAASWPQTFMWSNYTNAWKLARFSEAFRNSLIVTIISVVLISLFSAMAAYRMVRANNRFNQVLLLLFVAAMVVPFQTIMIPILKVVNILHVNNSFTGLIISNLGLSIPMAIFLFHGFIKSVPLEIEEAATVDGCNPISAFFRIVLPLLKPMLMTIIVLNALGIWNDYLLPSLILQAPGLRTIPLATFSFFGQYTKQWDMALPALTIGVAPIVIFYLFMQRYIVEGIAAGSVKG</sequence>
<dbReference type="GO" id="GO:0055085">
    <property type="term" value="P:transmembrane transport"/>
    <property type="evidence" value="ECO:0007669"/>
    <property type="project" value="InterPro"/>
</dbReference>
<protein>
    <submittedName>
        <fullName evidence="9">Sugar ABC transporter permease</fullName>
    </submittedName>
</protein>
<reference evidence="9" key="1">
    <citation type="submission" date="2014-08" db="EMBL/GenBank/DDBJ databases">
        <title>Comparative genomics of the Paenibacillus odorifer group.</title>
        <authorList>
            <person name="den Bakker H.C."/>
            <person name="Tsai Y.-C.Y.-C."/>
            <person name="Martin N."/>
            <person name="Korlach J."/>
            <person name="Wiedmann M."/>
        </authorList>
    </citation>
    <scope>NUCLEOTIDE SEQUENCE [LARGE SCALE GENOMIC DNA]</scope>
    <source>
        <strain evidence="9">DSM 13188</strain>
    </source>
</reference>
<dbReference type="CDD" id="cd06261">
    <property type="entry name" value="TM_PBP2"/>
    <property type="match status" value="1"/>
</dbReference>
<dbReference type="KEGG" id="pbd:PBOR_05000"/>
<evidence type="ECO:0000256" key="2">
    <source>
        <dbReference type="ARBA" id="ARBA00022448"/>
    </source>
</evidence>
<evidence type="ECO:0000256" key="7">
    <source>
        <dbReference type="RuleBase" id="RU363032"/>
    </source>
</evidence>
<keyword evidence="6 7" id="KW-0472">Membrane</keyword>
<dbReference type="HOGENOM" id="CLU_016047_1_2_9"/>
<feature type="transmembrane region" description="Helical" evidence="7">
    <location>
        <begin position="183"/>
        <end position="208"/>
    </location>
</feature>
<dbReference type="Gene3D" id="1.10.3720.10">
    <property type="entry name" value="MetI-like"/>
    <property type="match status" value="1"/>
</dbReference>
<dbReference type="AlphaFoldDB" id="A0A089L4G7"/>
<feature type="transmembrane region" description="Helical" evidence="7">
    <location>
        <begin position="106"/>
        <end position="127"/>
    </location>
</feature>
<evidence type="ECO:0000256" key="6">
    <source>
        <dbReference type="ARBA" id="ARBA00023136"/>
    </source>
</evidence>
<dbReference type="PROSITE" id="PS50928">
    <property type="entry name" value="ABC_TM1"/>
    <property type="match status" value="1"/>
</dbReference>
<feature type="transmembrane region" description="Helical" evidence="7">
    <location>
        <begin position="74"/>
        <end position="94"/>
    </location>
</feature>
<dbReference type="Pfam" id="PF00528">
    <property type="entry name" value="BPD_transp_1"/>
    <property type="match status" value="1"/>
</dbReference>
<dbReference type="SUPFAM" id="SSF161098">
    <property type="entry name" value="MetI-like"/>
    <property type="match status" value="1"/>
</dbReference>
<dbReference type="Proteomes" id="UP000029518">
    <property type="component" value="Chromosome"/>
</dbReference>
<evidence type="ECO:0000313" key="9">
    <source>
        <dbReference type="EMBL" id="AIQ56361.1"/>
    </source>
</evidence>
<organism evidence="9 10">
    <name type="scientific">Paenibacillus borealis</name>
    <dbReference type="NCBI Taxonomy" id="160799"/>
    <lineage>
        <taxon>Bacteria</taxon>
        <taxon>Bacillati</taxon>
        <taxon>Bacillota</taxon>
        <taxon>Bacilli</taxon>
        <taxon>Bacillales</taxon>
        <taxon>Paenibacillaceae</taxon>
        <taxon>Paenibacillus</taxon>
    </lineage>
</organism>
<feature type="transmembrane region" description="Helical" evidence="7">
    <location>
        <begin position="243"/>
        <end position="261"/>
    </location>
</feature>
<feature type="domain" description="ABC transmembrane type-1" evidence="8">
    <location>
        <begin position="71"/>
        <end position="262"/>
    </location>
</feature>
<keyword evidence="5 7" id="KW-1133">Transmembrane helix</keyword>
<keyword evidence="10" id="KW-1185">Reference proteome</keyword>
<proteinExistence type="inferred from homology"/>
<evidence type="ECO:0000256" key="3">
    <source>
        <dbReference type="ARBA" id="ARBA00022475"/>
    </source>
</evidence>
<dbReference type="InterPro" id="IPR000515">
    <property type="entry name" value="MetI-like"/>
</dbReference>